<evidence type="ECO:0000256" key="1">
    <source>
        <dbReference type="ARBA" id="ARBA00008834"/>
    </source>
</evidence>
<dbReference type="InterPro" id="IPR011050">
    <property type="entry name" value="Pectin_lyase_fold/virulence"/>
</dbReference>
<dbReference type="Pfam" id="PF00295">
    <property type="entry name" value="Glyco_hydro_28"/>
    <property type="match status" value="1"/>
</dbReference>
<dbReference type="InterPro" id="IPR000070">
    <property type="entry name" value="Pectinesterase_cat"/>
</dbReference>
<feature type="chain" id="PRO_5038393909" description="Pectinesterase catalytic domain-containing protein" evidence="7">
    <location>
        <begin position="24"/>
        <end position="809"/>
    </location>
</feature>
<evidence type="ECO:0000313" key="9">
    <source>
        <dbReference type="EMBL" id="MBR7838106.1"/>
    </source>
</evidence>
<dbReference type="GO" id="GO:0042545">
    <property type="term" value="P:cell wall modification"/>
    <property type="evidence" value="ECO:0007669"/>
    <property type="project" value="InterPro"/>
</dbReference>
<name>A0A941IW00_9ACTN</name>
<evidence type="ECO:0000256" key="5">
    <source>
        <dbReference type="ARBA" id="ARBA00023295"/>
    </source>
</evidence>
<dbReference type="PROSITE" id="PS00503">
    <property type="entry name" value="PECTINESTERASE_2"/>
    <property type="match status" value="1"/>
</dbReference>
<organism evidence="9 10">
    <name type="scientific">Actinospica durhamensis</name>
    <dbReference type="NCBI Taxonomy" id="1508375"/>
    <lineage>
        <taxon>Bacteria</taxon>
        <taxon>Bacillati</taxon>
        <taxon>Actinomycetota</taxon>
        <taxon>Actinomycetes</taxon>
        <taxon>Catenulisporales</taxon>
        <taxon>Actinospicaceae</taxon>
        <taxon>Actinospica</taxon>
    </lineage>
</organism>
<accession>A0A941IW00</accession>
<dbReference type="PANTHER" id="PTHR31321:SF57">
    <property type="entry name" value="PECTINESTERASE 53-RELATED"/>
    <property type="match status" value="1"/>
</dbReference>
<evidence type="ECO:0000256" key="6">
    <source>
        <dbReference type="PROSITE-ProRule" id="PRU10040"/>
    </source>
</evidence>
<dbReference type="GO" id="GO:0004650">
    <property type="term" value="F:polygalacturonase activity"/>
    <property type="evidence" value="ECO:0007669"/>
    <property type="project" value="InterPro"/>
</dbReference>
<keyword evidence="10" id="KW-1185">Reference proteome</keyword>
<proteinExistence type="inferred from homology"/>
<feature type="signal peptide" evidence="7">
    <location>
        <begin position="1"/>
        <end position="23"/>
    </location>
</feature>
<feature type="domain" description="Pectinesterase catalytic" evidence="8">
    <location>
        <begin position="42"/>
        <end position="346"/>
    </location>
</feature>
<reference evidence="9" key="1">
    <citation type="submission" date="2021-04" db="EMBL/GenBank/DDBJ databases">
        <title>Genome based classification of Actinospica acidithermotolerans sp. nov., an actinobacterium isolated from an Indonesian hot spring.</title>
        <authorList>
            <person name="Kusuma A.B."/>
            <person name="Putra K.E."/>
            <person name="Nafisah S."/>
            <person name="Loh J."/>
            <person name="Nouioui I."/>
            <person name="Goodfellow M."/>
        </authorList>
    </citation>
    <scope>NUCLEOTIDE SEQUENCE</scope>
    <source>
        <strain evidence="9">CSCA 57</strain>
    </source>
</reference>
<evidence type="ECO:0000259" key="8">
    <source>
        <dbReference type="Pfam" id="PF01095"/>
    </source>
</evidence>
<dbReference type="AlphaFoldDB" id="A0A941IW00"/>
<feature type="active site" evidence="6">
    <location>
        <position position="207"/>
    </location>
</feature>
<comment type="similarity">
    <text evidence="2">Belongs to the pectinesterase family.</text>
</comment>
<dbReference type="Proteomes" id="UP000675781">
    <property type="component" value="Unassembled WGS sequence"/>
</dbReference>
<evidence type="ECO:0000256" key="3">
    <source>
        <dbReference type="ARBA" id="ARBA00022801"/>
    </source>
</evidence>
<keyword evidence="7" id="KW-0732">Signal</keyword>
<gene>
    <name evidence="9" type="ORF">KDL01_32840</name>
</gene>
<comment type="similarity">
    <text evidence="1">Belongs to the glycosyl hydrolase 28 family.</text>
</comment>
<dbReference type="InterPro" id="IPR033131">
    <property type="entry name" value="Pectinesterase_Asp_AS"/>
</dbReference>
<dbReference type="PANTHER" id="PTHR31321">
    <property type="entry name" value="ACYL-COA THIOESTER HYDROLASE YBHC-RELATED"/>
    <property type="match status" value="1"/>
</dbReference>
<evidence type="ECO:0000313" key="10">
    <source>
        <dbReference type="Proteomes" id="UP000675781"/>
    </source>
</evidence>
<dbReference type="RefSeq" id="WP_212532567.1">
    <property type="nucleotide sequence ID" value="NZ_JAGSOG010000257.1"/>
</dbReference>
<evidence type="ECO:0000256" key="7">
    <source>
        <dbReference type="SAM" id="SignalP"/>
    </source>
</evidence>
<dbReference type="Gene3D" id="2.160.20.10">
    <property type="entry name" value="Single-stranded right-handed beta-helix, Pectin lyase-like"/>
    <property type="match status" value="2"/>
</dbReference>
<comment type="caution">
    <text evidence="9">The sequence shown here is derived from an EMBL/GenBank/DDBJ whole genome shotgun (WGS) entry which is preliminary data.</text>
</comment>
<evidence type="ECO:0000256" key="4">
    <source>
        <dbReference type="ARBA" id="ARBA00023085"/>
    </source>
</evidence>
<dbReference type="GO" id="GO:0009279">
    <property type="term" value="C:cell outer membrane"/>
    <property type="evidence" value="ECO:0007669"/>
    <property type="project" value="TreeGrafter"/>
</dbReference>
<protein>
    <recommendedName>
        <fullName evidence="8">Pectinesterase catalytic domain-containing protein</fullName>
    </recommendedName>
</protein>
<dbReference type="InterPro" id="IPR012334">
    <property type="entry name" value="Pectin_lyas_fold"/>
</dbReference>
<keyword evidence="3" id="KW-0378">Hydrolase</keyword>
<keyword evidence="5" id="KW-0326">Glycosidase</keyword>
<dbReference type="GO" id="GO:0005975">
    <property type="term" value="P:carbohydrate metabolic process"/>
    <property type="evidence" value="ECO:0007669"/>
    <property type="project" value="InterPro"/>
</dbReference>
<dbReference type="EMBL" id="JAGSOG010000257">
    <property type="protein sequence ID" value="MBR7838106.1"/>
    <property type="molecule type" value="Genomic_DNA"/>
</dbReference>
<dbReference type="GO" id="GO:0030599">
    <property type="term" value="F:pectinesterase activity"/>
    <property type="evidence" value="ECO:0007669"/>
    <property type="project" value="InterPro"/>
</dbReference>
<dbReference type="SUPFAM" id="SSF51126">
    <property type="entry name" value="Pectin lyase-like"/>
    <property type="match status" value="2"/>
</dbReference>
<dbReference type="InterPro" id="IPR000743">
    <property type="entry name" value="Glyco_hydro_28"/>
</dbReference>
<dbReference type="Pfam" id="PF01095">
    <property type="entry name" value="Pectinesterase"/>
    <property type="match status" value="1"/>
</dbReference>
<sequence>MPTRRFTLLAAATVLALTGGMVAVGAVPASADAAAASVTLTVGKSGAEYTTVQAAVNAVPDDSSTAYTISIAAGTYGEMVTVPATKLHLTMVGATGNPKDVVITSSTYAGEATGSGSTYGTEGSATVHVKASNFTAKYITFSNTFDKLDYPSVTATQAVAIAMEGDRQVYQDDVFYGHQDTLLSWDSTATAQLRQYVYDSTVEGDVDYIFGDGDLVVDRSSIVTVNDGIYSKAYLTAPATYAADTYGILLTGDTVSSTLASNTVYLGRAWEPFSGTAPQLVVRDTSLPAQVNTTDPYLGISSATWTAGRYYEYDNTGSGANANESTRPQLTAAEATSYTASTYLAGSDGWDPVVSGAATTVADRAARENARLGDTRDLAEPAAPATCQTVSSELADPANREFPDALESAAPDTARIQAALTACAGTGQAVVLAPSADGTDTAFLSAPLTVGAFEYLVLDTDVTLYASRQASDYGAACGTIAASSSGCAAFITVSGNESGIESVRADGHARDSRDALGNARQGVIDGRGDLPILGTTTSWWDNAVTAKAEGLKQVNPRLIQATSSDDFTVYDLTLRDAAKETLYYKTGGGLLVWGLVVETPDTALNTDGIDIDSSDYATVRDSWIMDGDDCVAMQTNDGADVHLTVADDQCFGTHGISIGSETTYGLGQILVAHNLIEGRDLYGTESSIAAGIRIKSYAGVGGLVQDVAYVDTTMADLQYPIDLDPFYSAPTGTTAIPDYAGITIDGLFATHSTAGAQEVVEGYSADYPTVLTLRDVHVDATATVSQYAQVTVDHSDLSFAGEGVAEVLG</sequence>
<evidence type="ECO:0000256" key="2">
    <source>
        <dbReference type="ARBA" id="ARBA00008891"/>
    </source>
</evidence>
<keyword evidence="4" id="KW-0063">Aspartyl esterase</keyword>